<dbReference type="Proteomes" id="UP000694871">
    <property type="component" value="Unplaced"/>
</dbReference>
<evidence type="ECO:0000256" key="1">
    <source>
        <dbReference type="SAM" id="MobiDB-lite"/>
    </source>
</evidence>
<feature type="non-terminal residue" evidence="3">
    <location>
        <position position="145"/>
    </location>
</feature>
<feature type="non-terminal residue" evidence="3">
    <location>
        <position position="1"/>
    </location>
</feature>
<protein>
    <submittedName>
        <fullName evidence="3">Cell division cycle-associated protein 7-like</fullName>
    </submittedName>
</protein>
<dbReference type="GeneID" id="107125886"/>
<evidence type="ECO:0000313" key="3">
    <source>
        <dbReference type="RefSeq" id="XP_015284833.1"/>
    </source>
</evidence>
<dbReference type="RefSeq" id="XP_015284833.1">
    <property type="nucleotide sequence ID" value="XM_015429347.1"/>
</dbReference>
<keyword evidence="2" id="KW-1185">Reference proteome</keyword>
<feature type="region of interest" description="Disordered" evidence="1">
    <location>
        <begin position="1"/>
        <end position="25"/>
    </location>
</feature>
<gene>
    <name evidence="3" type="primary">LOC107125886</name>
</gene>
<proteinExistence type="predicted"/>
<feature type="compositionally biased region" description="Low complexity" evidence="1">
    <location>
        <begin position="7"/>
        <end position="20"/>
    </location>
</feature>
<organism evidence="2 3">
    <name type="scientific">Gekko japonicus</name>
    <name type="common">Schlegel's Japanese gecko</name>
    <dbReference type="NCBI Taxonomy" id="146911"/>
    <lineage>
        <taxon>Eukaryota</taxon>
        <taxon>Metazoa</taxon>
        <taxon>Chordata</taxon>
        <taxon>Craniata</taxon>
        <taxon>Vertebrata</taxon>
        <taxon>Euteleostomi</taxon>
        <taxon>Lepidosauria</taxon>
        <taxon>Squamata</taxon>
        <taxon>Bifurcata</taxon>
        <taxon>Gekkota</taxon>
        <taxon>Gekkonidae</taxon>
        <taxon>Gekkoninae</taxon>
        <taxon>Gekko</taxon>
    </lineage>
</organism>
<reference evidence="3" key="1">
    <citation type="submission" date="2025-08" db="UniProtKB">
        <authorList>
            <consortium name="RefSeq"/>
        </authorList>
    </citation>
    <scope>IDENTIFICATION</scope>
</reference>
<sequence>LIPMETSSSSDDSCDSFGSDNFANTKRKFKPEVMEEMAKIFHENSDDESFCGFSESEIQDVLKLETDTEENDTRVKNQLPPTRLRECSVRLMKVAIKFPPQKSKRVKSKSVAIKPELDLDLDSDEERGPKFLEKRALNIKENKAM</sequence>
<evidence type="ECO:0000313" key="2">
    <source>
        <dbReference type="Proteomes" id="UP000694871"/>
    </source>
</evidence>
<accession>A0ABM1LFU6</accession>
<name>A0ABM1LFU6_GEKJA</name>